<feature type="compositionally biased region" description="Basic and acidic residues" evidence="1">
    <location>
        <begin position="456"/>
        <end position="467"/>
    </location>
</feature>
<feature type="compositionally biased region" description="Basic and acidic residues" evidence="1">
    <location>
        <begin position="216"/>
        <end position="246"/>
    </location>
</feature>
<evidence type="ECO:0000313" key="4">
    <source>
        <dbReference type="Proteomes" id="UP001305647"/>
    </source>
</evidence>
<dbReference type="EMBL" id="MU863647">
    <property type="protein sequence ID" value="KAK4099683.1"/>
    <property type="molecule type" value="Genomic_DNA"/>
</dbReference>
<dbReference type="PROSITE" id="PS50800">
    <property type="entry name" value="SAP"/>
    <property type="match status" value="1"/>
</dbReference>
<reference evidence="3" key="2">
    <citation type="submission" date="2023-05" db="EMBL/GenBank/DDBJ databases">
        <authorList>
            <consortium name="Lawrence Berkeley National Laboratory"/>
            <person name="Steindorff A."/>
            <person name="Hensen N."/>
            <person name="Bonometti L."/>
            <person name="Westerberg I."/>
            <person name="Brannstrom I.O."/>
            <person name="Guillou S."/>
            <person name="Cros-Aarteil S."/>
            <person name="Calhoun S."/>
            <person name="Haridas S."/>
            <person name="Kuo A."/>
            <person name="Mondo S."/>
            <person name="Pangilinan J."/>
            <person name="Riley R."/>
            <person name="Labutti K."/>
            <person name="Andreopoulos B."/>
            <person name="Lipzen A."/>
            <person name="Chen C."/>
            <person name="Yanf M."/>
            <person name="Daum C."/>
            <person name="Ng V."/>
            <person name="Clum A."/>
            <person name="Ohm R."/>
            <person name="Martin F."/>
            <person name="Silar P."/>
            <person name="Natvig D."/>
            <person name="Lalanne C."/>
            <person name="Gautier V."/>
            <person name="Ament-Velasquez S.L."/>
            <person name="Kruys A."/>
            <person name="Hutchinson M.I."/>
            <person name="Powell A.J."/>
            <person name="Barry K."/>
            <person name="Miller A.N."/>
            <person name="Grigoriev I.V."/>
            <person name="Debuchy R."/>
            <person name="Gladieux P."/>
            <person name="Thoren M.H."/>
            <person name="Johannesson H."/>
        </authorList>
    </citation>
    <scope>NUCLEOTIDE SEQUENCE</scope>
    <source>
        <strain evidence="3">CBS 757.83</strain>
    </source>
</reference>
<dbReference type="InterPro" id="IPR003034">
    <property type="entry name" value="SAP_dom"/>
</dbReference>
<name>A0AAN6PXN4_9PEZI</name>
<evidence type="ECO:0000313" key="3">
    <source>
        <dbReference type="EMBL" id="KAK4099683.1"/>
    </source>
</evidence>
<feature type="region of interest" description="Disordered" evidence="1">
    <location>
        <begin position="214"/>
        <end position="247"/>
    </location>
</feature>
<reference evidence="3" key="1">
    <citation type="journal article" date="2023" name="Mol. Phylogenet. Evol.">
        <title>Genome-scale phylogeny and comparative genomics of the fungal order Sordariales.</title>
        <authorList>
            <person name="Hensen N."/>
            <person name="Bonometti L."/>
            <person name="Westerberg I."/>
            <person name="Brannstrom I.O."/>
            <person name="Guillou S."/>
            <person name="Cros-Aarteil S."/>
            <person name="Calhoun S."/>
            <person name="Haridas S."/>
            <person name="Kuo A."/>
            <person name="Mondo S."/>
            <person name="Pangilinan J."/>
            <person name="Riley R."/>
            <person name="LaButti K."/>
            <person name="Andreopoulos B."/>
            <person name="Lipzen A."/>
            <person name="Chen C."/>
            <person name="Yan M."/>
            <person name="Daum C."/>
            <person name="Ng V."/>
            <person name="Clum A."/>
            <person name="Steindorff A."/>
            <person name="Ohm R.A."/>
            <person name="Martin F."/>
            <person name="Silar P."/>
            <person name="Natvig D.O."/>
            <person name="Lalanne C."/>
            <person name="Gautier V."/>
            <person name="Ament-Velasquez S.L."/>
            <person name="Kruys A."/>
            <person name="Hutchinson M.I."/>
            <person name="Powell A.J."/>
            <person name="Barry K."/>
            <person name="Miller A.N."/>
            <person name="Grigoriev I.V."/>
            <person name="Debuchy R."/>
            <person name="Gladieux P."/>
            <person name="Hiltunen Thoren M."/>
            <person name="Johannesson H."/>
        </authorList>
    </citation>
    <scope>NUCLEOTIDE SEQUENCE</scope>
    <source>
        <strain evidence="3">CBS 757.83</strain>
    </source>
</reference>
<dbReference type="SUPFAM" id="SSF68906">
    <property type="entry name" value="SAP domain"/>
    <property type="match status" value="1"/>
</dbReference>
<protein>
    <recommendedName>
        <fullName evidence="2">SAP domain-containing protein</fullName>
    </recommendedName>
</protein>
<accession>A0AAN6PXN4</accession>
<dbReference type="SMART" id="SM00513">
    <property type="entry name" value="SAP"/>
    <property type="match status" value="1"/>
</dbReference>
<dbReference type="Pfam" id="PF02037">
    <property type="entry name" value="SAP"/>
    <property type="match status" value="1"/>
</dbReference>
<dbReference type="PANTHER" id="PTHR47031">
    <property type="entry name" value="SAP DNA-BINDING DOMAIN-CONTAINING PROTEIN"/>
    <property type="match status" value="1"/>
</dbReference>
<dbReference type="CDD" id="cd12432">
    <property type="entry name" value="RRM_ACINU"/>
    <property type="match status" value="1"/>
</dbReference>
<feature type="region of interest" description="Disordered" evidence="1">
    <location>
        <begin position="400"/>
        <end position="481"/>
    </location>
</feature>
<dbReference type="AlphaFoldDB" id="A0AAN6PXN4"/>
<evidence type="ECO:0000256" key="1">
    <source>
        <dbReference type="SAM" id="MobiDB-lite"/>
    </source>
</evidence>
<keyword evidence="4" id="KW-1185">Reference proteome</keyword>
<dbReference type="InterPro" id="IPR036361">
    <property type="entry name" value="SAP_dom_sf"/>
</dbReference>
<feature type="compositionally biased region" description="Gly residues" evidence="1">
    <location>
        <begin position="617"/>
        <end position="626"/>
    </location>
</feature>
<organism evidence="3 4">
    <name type="scientific">Parathielavia hyrcaniae</name>
    <dbReference type="NCBI Taxonomy" id="113614"/>
    <lineage>
        <taxon>Eukaryota</taxon>
        <taxon>Fungi</taxon>
        <taxon>Dikarya</taxon>
        <taxon>Ascomycota</taxon>
        <taxon>Pezizomycotina</taxon>
        <taxon>Sordariomycetes</taxon>
        <taxon>Sordariomycetidae</taxon>
        <taxon>Sordariales</taxon>
        <taxon>Chaetomiaceae</taxon>
        <taxon>Parathielavia</taxon>
    </lineage>
</organism>
<dbReference type="Gene3D" id="1.10.720.30">
    <property type="entry name" value="SAP domain"/>
    <property type="match status" value="1"/>
</dbReference>
<dbReference type="PANTHER" id="PTHR47031:SF3">
    <property type="entry name" value="SAP DOMAIN-CONTAINING PROTEIN"/>
    <property type="match status" value="1"/>
</dbReference>
<evidence type="ECO:0000259" key="2">
    <source>
        <dbReference type="PROSITE" id="PS50800"/>
    </source>
</evidence>
<feature type="compositionally biased region" description="Pro residues" evidence="1">
    <location>
        <begin position="411"/>
        <end position="423"/>
    </location>
</feature>
<feature type="compositionally biased region" description="Basic and acidic residues" evidence="1">
    <location>
        <begin position="572"/>
        <end position="609"/>
    </location>
</feature>
<feature type="region of interest" description="Disordered" evidence="1">
    <location>
        <begin position="532"/>
        <end position="639"/>
    </location>
</feature>
<sequence length="639" mass="71008">MAPDFSRMTVVELRGELKQRNLSQTGKKSDLIDRLNAFERDQPSETPDDPAGNDLKQEDLGSQHDQTKEEPQSEAVSNAPKPSIAEELPQASVGTQDIDDTTTTSAAPIKQEEQEDKEAPAQDSVSEGTIPKTGDADTVPAADLVTDAVSRKRRSRSPPPETESSRKRARPTEQTGEEAASESRKADGQDLAVAQPLPASQIADNYAATRATFENSRQEHDVPAEEPDWRENREATSPKYQELRGDDVDEPMTDYDRDVVPAQHPATSALYIKHFMRPLRESVLRDYLIDLAAIPGAEPNPSCVVDFFLDPIRTHAFVSFTSISAASRVRTALHGTVWPNERNRKELWVDFIPEDKVIEWMDRELADGGPRGSSSRWEVRYEPDDDGNITARLVDAAMEPVRRESTRQQPLGPPPVPSAPPRGNPGVEGAPLGPRGRGSNHYRQAPPPPPAQATYGDRDRDRARDRGGVLTTRAGPPLQYRPVPEDIAQRRLANIKAHITKDRHRDLGRPDEINRYTFEDGEGFVDRGKEAFIGIRPPHRERERRRMGIGRGGGNRALPPPHRRRSLSQRRPSRDDGSYRGGGRNDYDRYRNRDSGRDRFFGDVPRSRFDGQPLPTFGGGGGGGGRGGRRGGGGRRDRY</sequence>
<gene>
    <name evidence="3" type="ORF">N658DRAFT_429467</name>
</gene>
<proteinExistence type="predicted"/>
<dbReference type="InterPro" id="IPR034257">
    <property type="entry name" value="Acinus_RRM"/>
</dbReference>
<feature type="compositionally biased region" description="Basic and acidic residues" evidence="1">
    <location>
        <begin position="27"/>
        <end position="43"/>
    </location>
</feature>
<feature type="compositionally biased region" description="Basic and acidic residues" evidence="1">
    <location>
        <begin position="55"/>
        <end position="71"/>
    </location>
</feature>
<feature type="domain" description="SAP" evidence="2">
    <location>
        <begin position="5"/>
        <end position="39"/>
    </location>
</feature>
<dbReference type="Proteomes" id="UP001305647">
    <property type="component" value="Unassembled WGS sequence"/>
</dbReference>
<feature type="region of interest" description="Disordered" evidence="1">
    <location>
        <begin position="21"/>
        <end position="202"/>
    </location>
</feature>
<comment type="caution">
    <text evidence="3">The sequence shown here is derived from an EMBL/GenBank/DDBJ whole genome shotgun (WGS) entry which is preliminary data.</text>
</comment>